<dbReference type="EMBL" id="JBAFUR010000002">
    <property type="protein sequence ID" value="MFG1252634.1"/>
    <property type="molecule type" value="Genomic_DNA"/>
</dbReference>
<protein>
    <submittedName>
        <fullName evidence="3">ABC transporter substrate-binding protein</fullName>
    </submittedName>
</protein>
<keyword evidence="1" id="KW-0732">Signal</keyword>
<dbReference type="InterPro" id="IPR027939">
    <property type="entry name" value="NMT1/THI5"/>
</dbReference>
<feature type="domain" description="SsuA/THI5-like" evidence="2">
    <location>
        <begin position="58"/>
        <end position="269"/>
    </location>
</feature>
<proteinExistence type="predicted"/>
<evidence type="ECO:0000256" key="1">
    <source>
        <dbReference type="SAM" id="SignalP"/>
    </source>
</evidence>
<feature type="signal peptide" evidence="1">
    <location>
        <begin position="1"/>
        <end position="27"/>
    </location>
</feature>
<gene>
    <name evidence="3" type="ORF">V5F30_10495</name>
</gene>
<dbReference type="Pfam" id="PF09084">
    <property type="entry name" value="NMT1"/>
    <property type="match status" value="1"/>
</dbReference>
<organism evidence="3 4">
    <name type="scientific">Xanthobacter aminoxidans</name>
    <dbReference type="NCBI Taxonomy" id="186280"/>
    <lineage>
        <taxon>Bacteria</taxon>
        <taxon>Pseudomonadati</taxon>
        <taxon>Pseudomonadota</taxon>
        <taxon>Alphaproteobacteria</taxon>
        <taxon>Hyphomicrobiales</taxon>
        <taxon>Xanthobacteraceae</taxon>
        <taxon>Xanthobacter</taxon>
    </lineage>
</organism>
<reference evidence="3 4" key="1">
    <citation type="submission" date="2024-02" db="EMBL/GenBank/DDBJ databases">
        <title>Expansion and revision of Xanthobacter and proposal of Roseixanthobacter gen. nov.</title>
        <authorList>
            <person name="Soltysiak M.P.M."/>
            <person name="Jalihal A."/>
            <person name="Ory A."/>
            <person name="Chrisophersen C."/>
            <person name="Lee A.D."/>
            <person name="Boulton J."/>
            <person name="Springer M."/>
        </authorList>
    </citation>
    <scope>NUCLEOTIDE SEQUENCE [LARGE SCALE GENOMIC DNA]</scope>
    <source>
        <strain evidence="3 4">CB5</strain>
    </source>
</reference>
<keyword evidence="4" id="KW-1185">Reference proteome</keyword>
<dbReference type="PANTHER" id="PTHR31528">
    <property type="entry name" value="4-AMINO-5-HYDROXYMETHYL-2-METHYLPYRIMIDINE PHOSPHATE SYNTHASE THI11-RELATED"/>
    <property type="match status" value="1"/>
</dbReference>
<dbReference type="SUPFAM" id="SSF53850">
    <property type="entry name" value="Periplasmic binding protein-like II"/>
    <property type="match status" value="1"/>
</dbReference>
<dbReference type="Gene3D" id="3.40.190.10">
    <property type="entry name" value="Periplasmic binding protein-like II"/>
    <property type="match status" value="2"/>
</dbReference>
<feature type="chain" id="PRO_5046088065" evidence="1">
    <location>
        <begin position="28"/>
        <end position="346"/>
    </location>
</feature>
<accession>A0ABW6ZG65</accession>
<evidence type="ECO:0000313" key="3">
    <source>
        <dbReference type="EMBL" id="MFG1252634.1"/>
    </source>
</evidence>
<evidence type="ECO:0000259" key="2">
    <source>
        <dbReference type="Pfam" id="PF09084"/>
    </source>
</evidence>
<dbReference type="InterPro" id="IPR006311">
    <property type="entry name" value="TAT_signal"/>
</dbReference>
<sequence length="346" mass="37067">MISRKISRRTFATHLLSGAFALGLATASTLPAAAQAGKTPEKTPDKAVLMLNWYVYGEHAPFILGLKKGYYAEEGIDLDIQEGRGSAVTIQAVGAGTATFGLADIGVMIKAVAKGAPVKTIGVLLQRTPGAVVAPEGKINGPKDLPGKTIMFTPGDAVTPIWPLYLKKLGIPEGAVKMVAADAQAKLNAVVNNQADGLIGFTTEQGARLPDIMNKPVTMLRYTDAGVNLVSLGIVANTDTLTKRADMVKRFMRATTRAVEEAEKNPKAAIDILMEAYPKIGLPDAQLRSLQYSQALYRASDDKSTRPFRMNPALMDESLEILTQYGGLDPSARSKAQDYFTLEFLP</sequence>
<dbReference type="PROSITE" id="PS51318">
    <property type="entry name" value="TAT"/>
    <property type="match status" value="1"/>
</dbReference>
<dbReference type="RefSeq" id="WP_394007868.1">
    <property type="nucleotide sequence ID" value="NZ_JBAFUR010000002.1"/>
</dbReference>
<dbReference type="Proteomes" id="UP001604043">
    <property type="component" value="Unassembled WGS sequence"/>
</dbReference>
<comment type="caution">
    <text evidence="3">The sequence shown here is derived from an EMBL/GenBank/DDBJ whole genome shotgun (WGS) entry which is preliminary data.</text>
</comment>
<dbReference type="PANTHER" id="PTHR31528:SF15">
    <property type="entry name" value="RIBOFLAVIN-BINDING PROTEIN RIBY"/>
    <property type="match status" value="1"/>
</dbReference>
<evidence type="ECO:0000313" key="4">
    <source>
        <dbReference type="Proteomes" id="UP001604043"/>
    </source>
</evidence>
<dbReference type="InterPro" id="IPR015168">
    <property type="entry name" value="SsuA/THI5"/>
</dbReference>
<name>A0ABW6ZG65_9HYPH</name>